<reference evidence="3" key="1">
    <citation type="submission" date="2025-08" db="UniProtKB">
        <authorList>
            <consortium name="Ensembl"/>
        </authorList>
    </citation>
    <scope>IDENTIFICATION</scope>
</reference>
<feature type="region of interest" description="Disordered" evidence="1">
    <location>
        <begin position="367"/>
        <end position="386"/>
    </location>
</feature>
<evidence type="ECO:0000313" key="3">
    <source>
        <dbReference type="Ensembl" id="ENSEBUP00000017809.1"/>
    </source>
</evidence>
<name>A0A8C4QMN5_EPTBU</name>
<reference evidence="3" key="2">
    <citation type="submission" date="2025-09" db="UniProtKB">
        <authorList>
            <consortium name="Ensembl"/>
        </authorList>
    </citation>
    <scope>IDENTIFICATION</scope>
</reference>
<dbReference type="SMART" id="SM00256">
    <property type="entry name" value="FBOX"/>
    <property type="match status" value="1"/>
</dbReference>
<dbReference type="AlphaFoldDB" id="A0A8C4QMN5"/>
<dbReference type="GeneTree" id="ENSGT00940000159021"/>
<dbReference type="Pfam" id="PF12937">
    <property type="entry name" value="F-box-like"/>
    <property type="match status" value="1"/>
</dbReference>
<protein>
    <submittedName>
        <fullName evidence="3">F-box protein 16</fullName>
    </submittedName>
</protein>
<evidence type="ECO:0000256" key="1">
    <source>
        <dbReference type="SAM" id="MobiDB-lite"/>
    </source>
</evidence>
<dbReference type="InterPro" id="IPR001810">
    <property type="entry name" value="F-box_dom"/>
</dbReference>
<evidence type="ECO:0000313" key="4">
    <source>
        <dbReference type="Proteomes" id="UP000694388"/>
    </source>
</evidence>
<sequence length="386" mass="43938">MLFQGPGSDVLRSKVKVRSKGEVKSAGQWKIMAGAKPVNGVGLQTNSRTWTPMNQHRSHGQSPQRHTVGNVFLERKELLIKWFDFWTETQQQDILLELLSRSSERTSRRCEAVLRSRLPERCLDFTCCIPRLLSLYIMSFLDPRSLCRAAQVSWHWRELAELDQLWLPKCVRFGWMLPFSPSPFEHSVWKQHYVHTVTQLKCTRPTTPLSNGLGLQRAVSHQIKDKSTRCSSAKVQTIQPPWRDSDKHPMDILRYNYLDNEDITGPPKDLHWLHGPVSVILDPKQSLHQKKSTVRILATQPLDKAGTTIIGRPGAVRICDERPSWAGQHGQAWNEEAAAAAMAHIENNAGIHPGPTQRWLQQEKARQCAGDGDGVLTRTKRKLTHS</sequence>
<dbReference type="PANTHER" id="PTHR46857:SF2">
    <property type="entry name" value="F-BOX ONLY PROTEIN 16"/>
    <property type="match status" value="1"/>
</dbReference>
<proteinExistence type="predicted"/>
<evidence type="ECO:0000259" key="2">
    <source>
        <dbReference type="SMART" id="SM00256"/>
    </source>
</evidence>
<feature type="domain" description="F-box" evidence="2">
    <location>
        <begin position="129"/>
        <end position="169"/>
    </location>
</feature>
<keyword evidence="4" id="KW-1185">Reference proteome</keyword>
<dbReference type="InterPro" id="IPR052805">
    <property type="entry name" value="GEF_Ubiquitin-Prot_Reg"/>
</dbReference>
<dbReference type="InterPro" id="IPR036047">
    <property type="entry name" value="F-box-like_dom_sf"/>
</dbReference>
<dbReference type="Gene3D" id="1.20.1280.50">
    <property type="match status" value="1"/>
</dbReference>
<dbReference type="SUPFAM" id="SSF81383">
    <property type="entry name" value="F-box domain"/>
    <property type="match status" value="1"/>
</dbReference>
<dbReference type="Ensembl" id="ENSEBUT00000018385.1">
    <property type="protein sequence ID" value="ENSEBUP00000017809.1"/>
    <property type="gene ID" value="ENSEBUG00000011124.1"/>
</dbReference>
<dbReference type="Proteomes" id="UP000694388">
    <property type="component" value="Unplaced"/>
</dbReference>
<organism evidence="3 4">
    <name type="scientific">Eptatretus burgeri</name>
    <name type="common">Inshore hagfish</name>
    <dbReference type="NCBI Taxonomy" id="7764"/>
    <lineage>
        <taxon>Eukaryota</taxon>
        <taxon>Metazoa</taxon>
        <taxon>Chordata</taxon>
        <taxon>Craniata</taxon>
        <taxon>Vertebrata</taxon>
        <taxon>Cyclostomata</taxon>
        <taxon>Myxini</taxon>
        <taxon>Myxiniformes</taxon>
        <taxon>Myxinidae</taxon>
        <taxon>Eptatretinae</taxon>
        <taxon>Eptatretus</taxon>
    </lineage>
</organism>
<accession>A0A8C4QMN5</accession>
<dbReference type="PANTHER" id="PTHR46857">
    <property type="entry name" value="EPITHELIAL CELL-TRANSFORMING SEQUENCE 2 ONCOGENE-LIKE"/>
    <property type="match status" value="1"/>
</dbReference>